<evidence type="ECO:0000313" key="2">
    <source>
        <dbReference type="Proteomes" id="UP001143910"/>
    </source>
</evidence>
<reference evidence="1" key="1">
    <citation type="submission" date="2022-08" db="EMBL/GenBank/DDBJ databases">
        <title>Genome Sequence of Lecanicillium fungicola.</title>
        <authorList>
            <person name="Buettner E."/>
        </authorList>
    </citation>
    <scope>NUCLEOTIDE SEQUENCE</scope>
    <source>
        <strain evidence="1">Babe33</strain>
    </source>
</reference>
<sequence>MEPIMLAHITCPEQAAGTVQHDISSGAGGQVLEVNDRSAESQGGDLDNMIDTSKIYAPPDPYDSVTSLRGKRSAARMVEIVAKVPYKEMLDYDDHLRSKTSGRHSMTMAFDSFARVVGHREKGL</sequence>
<proteinExistence type="predicted"/>
<evidence type="ECO:0000313" key="1">
    <source>
        <dbReference type="EMBL" id="KAJ2968643.1"/>
    </source>
</evidence>
<gene>
    <name evidence="1" type="ORF">NQ176_g9078</name>
</gene>
<keyword evidence="2" id="KW-1185">Reference proteome</keyword>
<accession>A0ACC1MQZ5</accession>
<name>A0ACC1MQZ5_9HYPO</name>
<organism evidence="1 2">
    <name type="scientific">Zarea fungicola</name>
    <dbReference type="NCBI Taxonomy" id="93591"/>
    <lineage>
        <taxon>Eukaryota</taxon>
        <taxon>Fungi</taxon>
        <taxon>Dikarya</taxon>
        <taxon>Ascomycota</taxon>
        <taxon>Pezizomycotina</taxon>
        <taxon>Sordariomycetes</taxon>
        <taxon>Hypocreomycetidae</taxon>
        <taxon>Hypocreales</taxon>
        <taxon>Cordycipitaceae</taxon>
        <taxon>Zarea</taxon>
    </lineage>
</organism>
<protein>
    <submittedName>
        <fullName evidence="1">Uncharacterized protein</fullName>
    </submittedName>
</protein>
<dbReference type="EMBL" id="JANJQO010001940">
    <property type="protein sequence ID" value="KAJ2968643.1"/>
    <property type="molecule type" value="Genomic_DNA"/>
</dbReference>
<comment type="caution">
    <text evidence="1">The sequence shown here is derived from an EMBL/GenBank/DDBJ whole genome shotgun (WGS) entry which is preliminary data.</text>
</comment>
<dbReference type="Proteomes" id="UP001143910">
    <property type="component" value="Unassembled WGS sequence"/>
</dbReference>